<comment type="caution">
    <text evidence="5">The sequence shown here is derived from an EMBL/GenBank/DDBJ whole genome shotgun (WGS) entry which is preliminary data.</text>
</comment>
<keyword evidence="6" id="KW-1185">Reference proteome</keyword>
<dbReference type="Proteomes" id="UP001160148">
    <property type="component" value="Unassembled WGS sequence"/>
</dbReference>
<keyword evidence="2" id="KW-0863">Zinc-finger</keyword>
<dbReference type="SMART" id="SM00249">
    <property type="entry name" value="PHD"/>
    <property type="match status" value="1"/>
</dbReference>
<dbReference type="InterPro" id="IPR001965">
    <property type="entry name" value="Znf_PHD"/>
</dbReference>
<dbReference type="SUPFAM" id="SSF57903">
    <property type="entry name" value="FYVE/PHD zinc finger"/>
    <property type="match status" value="1"/>
</dbReference>
<dbReference type="InterPro" id="IPR011011">
    <property type="entry name" value="Znf_FYVE_PHD"/>
</dbReference>
<protein>
    <recommendedName>
        <fullName evidence="4">Zinc finger PHD-type domain-containing protein</fullName>
    </recommendedName>
</protein>
<dbReference type="InterPro" id="IPR048324">
    <property type="entry name" value="ZSWIM1-3_RNaseH-like"/>
</dbReference>
<organism evidence="5 6">
    <name type="scientific">Macrosiphum euphorbiae</name>
    <name type="common">potato aphid</name>
    <dbReference type="NCBI Taxonomy" id="13131"/>
    <lineage>
        <taxon>Eukaryota</taxon>
        <taxon>Metazoa</taxon>
        <taxon>Ecdysozoa</taxon>
        <taxon>Arthropoda</taxon>
        <taxon>Hexapoda</taxon>
        <taxon>Insecta</taxon>
        <taxon>Pterygota</taxon>
        <taxon>Neoptera</taxon>
        <taxon>Paraneoptera</taxon>
        <taxon>Hemiptera</taxon>
        <taxon>Sternorrhyncha</taxon>
        <taxon>Aphidomorpha</taxon>
        <taxon>Aphidoidea</taxon>
        <taxon>Aphididae</taxon>
        <taxon>Macrosiphini</taxon>
        <taxon>Macrosiphum</taxon>
    </lineage>
</organism>
<dbReference type="InterPro" id="IPR048325">
    <property type="entry name" value="ZSWIM3_N"/>
</dbReference>
<evidence type="ECO:0000259" key="4">
    <source>
        <dbReference type="SMART" id="SM00249"/>
    </source>
</evidence>
<sequence length="320" mass="36641">MRVGDAFKTYADFEEALSQYKKSTFVDFYIKDSKTAKSQIRRYPKLANSSEQLKYYYVKLACVHGGSYRKKNSCQDLRSTSSMRQGCEAYIYLIANAKGDALELTRMNDEHNHEKSETLFSHLPNQRRVTPQEKMEVLELMKLKANKKLIQHKMQTKTGKVINLKDIANIYTTGKTPSHNSLSEIVEQLQNTYNCTVEISADSDQNLIGLFIQDKIMQNTFKAFPEVVFADATYKLNNLRIPLYVMMVEDGNGQSEVVALGLMTNEEKETLRCNIDIGSDNSILCDSCLLWYHTKCEKKLASKEKNSAWFCSKCINVCNK</sequence>
<dbReference type="InterPro" id="IPR052579">
    <property type="entry name" value="Zinc_finger_SWIM"/>
</dbReference>
<evidence type="ECO:0000256" key="2">
    <source>
        <dbReference type="ARBA" id="ARBA00022771"/>
    </source>
</evidence>
<evidence type="ECO:0000313" key="5">
    <source>
        <dbReference type="EMBL" id="CAI6371058.1"/>
    </source>
</evidence>
<dbReference type="GO" id="GO:0008270">
    <property type="term" value="F:zinc ion binding"/>
    <property type="evidence" value="ECO:0007669"/>
    <property type="project" value="UniProtKB-KW"/>
</dbReference>
<dbReference type="EMBL" id="CARXXK010000713">
    <property type="protein sequence ID" value="CAI6371058.1"/>
    <property type="molecule type" value="Genomic_DNA"/>
</dbReference>
<dbReference type="PANTHER" id="PTHR31569:SF4">
    <property type="entry name" value="SWIM-TYPE DOMAIN-CONTAINING PROTEIN"/>
    <property type="match status" value="1"/>
</dbReference>
<dbReference type="PANTHER" id="PTHR31569">
    <property type="entry name" value="SWIM-TYPE DOMAIN-CONTAINING PROTEIN"/>
    <property type="match status" value="1"/>
</dbReference>
<keyword evidence="1" id="KW-0479">Metal-binding</keyword>
<dbReference type="Pfam" id="PF21599">
    <property type="entry name" value="ZSWIM3_N"/>
    <property type="match status" value="1"/>
</dbReference>
<feature type="domain" description="Zinc finger PHD-type" evidence="4">
    <location>
        <begin position="272"/>
        <end position="315"/>
    </location>
</feature>
<dbReference type="Pfam" id="PF00628">
    <property type="entry name" value="PHD"/>
    <property type="match status" value="1"/>
</dbReference>
<name>A0AAV0XTC7_9HEMI</name>
<dbReference type="Pfam" id="PF21056">
    <property type="entry name" value="ZSWIM1-3_RNaseH-like"/>
    <property type="match status" value="1"/>
</dbReference>
<dbReference type="InterPro" id="IPR019787">
    <property type="entry name" value="Znf_PHD-finger"/>
</dbReference>
<keyword evidence="3" id="KW-0862">Zinc</keyword>
<dbReference type="InterPro" id="IPR013083">
    <property type="entry name" value="Znf_RING/FYVE/PHD"/>
</dbReference>
<reference evidence="5 6" key="1">
    <citation type="submission" date="2023-01" db="EMBL/GenBank/DDBJ databases">
        <authorList>
            <person name="Whitehead M."/>
        </authorList>
    </citation>
    <scope>NUCLEOTIDE SEQUENCE [LARGE SCALE GENOMIC DNA]</scope>
</reference>
<evidence type="ECO:0000256" key="3">
    <source>
        <dbReference type="ARBA" id="ARBA00022833"/>
    </source>
</evidence>
<evidence type="ECO:0000313" key="6">
    <source>
        <dbReference type="Proteomes" id="UP001160148"/>
    </source>
</evidence>
<dbReference type="AlphaFoldDB" id="A0AAV0XTC7"/>
<accession>A0AAV0XTC7</accession>
<gene>
    <name evidence="5" type="ORF">MEUPH1_LOCUS25105</name>
</gene>
<evidence type="ECO:0000256" key="1">
    <source>
        <dbReference type="ARBA" id="ARBA00022723"/>
    </source>
</evidence>
<dbReference type="Gene3D" id="3.30.40.10">
    <property type="entry name" value="Zinc/RING finger domain, C3HC4 (zinc finger)"/>
    <property type="match status" value="1"/>
</dbReference>
<proteinExistence type="predicted"/>